<dbReference type="RefSeq" id="WP_306833162.1">
    <property type="nucleotide sequence ID" value="NZ_JAUSRF010000004.1"/>
</dbReference>
<comment type="caution">
    <text evidence="1">The sequence shown here is derived from an EMBL/GenBank/DDBJ whole genome shotgun (WGS) entry which is preliminary data.</text>
</comment>
<sequence length="282" mass="31220">MSGLVRHVLHLPHADIPLYFRHFRLDIAYREGMAPDEERREVLEEAFAELQQGLRYGFFCWDGFSTRETAEVEVRWSDAGDMSVTVSSESIHYNALVAAIRITARLHHTSQEGYEAMRAILGDDADGLPAPVSFTQNVSSLAISDIVAAGQDIVATADVLNFIADGIRFPDFAPFAKGIGEDYTGGRLIATVSDGGSFPAGDPIDIEDYFLRLFAGGVFTSVDDLDREVADNEAEIFTRRRDGRTELLIDDYTDQKYGLIELFNVVAGGHMTRLDIRSEGDD</sequence>
<keyword evidence="2" id="KW-1185">Reference proteome</keyword>
<name>A0ABT9PR45_9HYPH</name>
<accession>A0ABT9PR45</accession>
<dbReference type="EMBL" id="JAUSRF010000004">
    <property type="protein sequence ID" value="MDP9836940.1"/>
    <property type="molecule type" value="Genomic_DNA"/>
</dbReference>
<reference evidence="1 2" key="1">
    <citation type="submission" date="2023-07" db="EMBL/GenBank/DDBJ databases">
        <title>Sorghum-associated microbial communities from plants grown in Nebraska, USA.</title>
        <authorList>
            <person name="Schachtman D."/>
        </authorList>
    </citation>
    <scope>NUCLEOTIDE SEQUENCE [LARGE SCALE GENOMIC DNA]</scope>
    <source>
        <strain evidence="1 2">DS1307</strain>
    </source>
</reference>
<organism evidence="1 2">
    <name type="scientific">Neorhizobium huautlense</name>
    <dbReference type="NCBI Taxonomy" id="67774"/>
    <lineage>
        <taxon>Bacteria</taxon>
        <taxon>Pseudomonadati</taxon>
        <taxon>Pseudomonadota</taxon>
        <taxon>Alphaproteobacteria</taxon>
        <taxon>Hyphomicrobiales</taxon>
        <taxon>Rhizobiaceae</taxon>
        <taxon>Rhizobium/Agrobacterium group</taxon>
        <taxon>Neorhizobium</taxon>
    </lineage>
</organism>
<gene>
    <name evidence="1" type="ORF">J2T09_001685</name>
</gene>
<protein>
    <submittedName>
        <fullName evidence="1">Uncharacterized protein</fullName>
    </submittedName>
</protein>
<dbReference type="Proteomes" id="UP001241472">
    <property type="component" value="Unassembled WGS sequence"/>
</dbReference>
<proteinExistence type="predicted"/>
<evidence type="ECO:0000313" key="1">
    <source>
        <dbReference type="EMBL" id="MDP9836940.1"/>
    </source>
</evidence>
<evidence type="ECO:0000313" key="2">
    <source>
        <dbReference type="Proteomes" id="UP001241472"/>
    </source>
</evidence>